<name>A0A3N4I1X1_ASCIM</name>
<dbReference type="EMBL" id="ML119691">
    <property type="protein sequence ID" value="RPA80105.1"/>
    <property type="molecule type" value="Genomic_DNA"/>
</dbReference>
<dbReference type="GO" id="GO:0005634">
    <property type="term" value="C:nucleus"/>
    <property type="evidence" value="ECO:0007669"/>
    <property type="project" value="TreeGrafter"/>
</dbReference>
<organism evidence="2 3">
    <name type="scientific">Ascobolus immersus RN42</name>
    <dbReference type="NCBI Taxonomy" id="1160509"/>
    <lineage>
        <taxon>Eukaryota</taxon>
        <taxon>Fungi</taxon>
        <taxon>Dikarya</taxon>
        <taxon>Ascomycota</taxon>
        <taxon>Pezizomycotina</taxon>
        <taxon>Pezizomycetes</taxon>
        <taxon>Pezizales</taxon>
        <taxon>Ascobolaceae</taxon>
        <taxon>Ascobolus</taxon>
    </lineage>
</organism>
<dbReference type="Proteomes" id="UP000275078">
    <property type="component" value="Unassembled WGS sequence"/>
</dbReference>
<feature type="region of interest" description="Disordered" evidence="1">
    <location>
        <begin position="596"/>
        <end position="616"/>
    </location>
</feature>
<proteinExistence type="predicted"/>
<evidence type="ECO:0000313" key="2">
    <source>
        <dbReference type="EMBL" id="RPA80105.1"/>
    </source>
</evidence>
<keyword evidence="3" id="KW-1185">Reference proteome</keyword>
<accession>A0A3N4I1X1</accession>
<feature type="compositionally biased region" description="Basic and acidic residues" evidence="1">
    <location>
        <begin position="837"/>
        <end position="851"/>
    </location>
</feature>
<feature type="compositionally biased region" description="Low complexity" evidence="1">
    <location>
        <begin position="606"/>
        <end position="616"/>
    </location>
</feature>
<feature type="compositionally biased region" description="Basic and acidic residues" evidence="1">
    <location>
        <begin position="52"/>
        <end position="65"/>
    </location>
</feature>
<gene>
    <name evidence="2" type="ORF">BJ508DRAFT_327598</name>
</gene>
<feature type="region of interest" description="Disordered" evidence="1">
    <location>
        <begin position="633"/>
        <end position="878"/>
    </location>
</feature>
<feature type="region of interest" description="Disordered" evidence="1">
    <location>
        <begin position="1"/>
        <end position="142"/>
    </location>
</feature>
<feature type="compositionally biased region" description="Acidic residues" evidence="1">
    <location>
        <begin position="403"/>
        <end position="426"/>
    </location>
</feature>
<evidence type="ECO:0000313" key="3">
    <source>
        <dbReference type="Proteomes" id="UP000275078"/>
    </source>
</evidence>
<feature type="compositionally biased region" description="Basic residues" evidence="1">
    <location>
        <begin position="786"/>
        <end position="796"/>
    </location>
</feature>
<feature type="compositionally biased region" description="Polar residues" evidence="1">
    <location>
        <begin position="96"/>
        <end position="116"/>
    </location>
</feature>
<protein>
    <submittedName>
        <fullName evidence="2">Uncharacterized protein</fullName>
    </submittedName>
</protein>
<dbReference type="PANTHER" id="PTHR13275">
    <property type="entry name" value="YL-1 PROTEIN TRANSCRIPTION FACTOR-LIKE 1"/>
    <property type="match status" value="1"/>
</dbReference>
<feature type="compositionally biased region" description="Acidic residues" evidence="1">
    <location>
        <begin position="434"/>
        <end position="458"/>
    </location>
</feature>
<dbReference type="AlphaFoldDB" id="A0A3N4I1X1"/>
<feature type="compositionally biased region" description="Acidic residues" evidence="1">
    <location>
        <begin position="329"/>
        <end position="342"/>
    </location>
</feature>
<evidence type="ECO:0000256" key="1">
    <source>
        <dbReference type="SAM" id="MobiDB-lite"/>
    </source>
</evidence>
<feature type="compositionally biased region" description="Basic and acidic residues" evidence="1">
    <location>
        <begin position="507"/>
        <end position="522"/>
    </location>
</feature>
<dbReference type="PANTHER" id="PTHR13275:SF4">
    <property type="entry name" value="VACUOLAR PROTEIN SORTING-ASSOCIATED PROTEIN 72 HOMOLOG"/>
    <property type="match status" value="1"/>
</dbReference>
<feature type="compositionally biased region" description="Basic and acidic residues" evidence="1">
    <location>
        <begin position="30"/>
        <end position="42"/>
    </location>
</feature>
<feature type="compositionally biased region" description="Polar residues" evidence="1">
    <location>
        <begin position="668"/>
        <end position="679"/>
    </location>
</feature>
<feature type="compositionally biased region" description="Acidic residues" evidence="1">
    <location>
        <begin position="482"/>
        <end position="500"/>
    </location>
</feature>
<feature type="compositionally biased region" description="Acidic residues" evidence="1">
    <location>
        <begin position="362"/>
        <end position="390"/>
    </location>
</feature>
<feature type="compositionally biased region" description="Polar residues" evidence="1">
    <location>
        <begin position="543"/>
        <end position="566"/>
    </location>
</feature>
<feature type="compositionally biased region" description="Basic and acidic residues" evidence="1">
    <location>
        <begin position="648"/>
        <end position="657"/>
    </location>
</feature>
<sequence length="878" mass="96090">MPPFSREYQKQLAMRKGNTKVDTSGATKTGKKEKAGTKEKGAAKGGGKKKTVQKERTTAKPKEQDTPPSDMLSEEALAAALYTPKKTVNRNDKAQNNKNQKTSKTATSTNKQNVASSEKAVTRKASSSKVKESENQKQTSDFAPVQNPILIAAVRELNARASKDAKRKYIHRQLRPVLLGDLPIPEGTSTDAVVRDTKALIGDFFAKEYGFYFHYFWTAYTDIAQGNLILLLQAKFVPTCPHWAKNGKTVLKLLRTMAEDRRKCFKTMVMRRGLWNVVVEDLMKASKSTITIFKNDVKEGERLEFFIHQTEQVLQRCKRIYEAGGTEWSPDDEETQDAEDSSVLEFDSNGVDIEDAVRTMLADDDEEDTDMEADSEHEEDEEISEDEVETENIGYENDAGTVEQEEDESEDTGSGDDSSDGTDQDTDMEKEISDEVEEISGVFDTEEEDEHDSAEVIEVDSGTEVSDIDTSEVALAERGSQEDTEDENLEDEAGLDEQEEFTGFGDEDPKNAHDQDFSEPARHQSRSGRYPLNTPPPAAHDQMATSVSLPNSTPTRNPERIQTSRSAALPSTALQSLASGPRVAFAPLEQTSKLLSLQTPHIPPRSSSHVGSSGSLSSGLAYLEQMKSEGLQPIVSRISKPTAPAAHMHPEKLKVPPEVRPFSAATPAGTSDSIRSTIVCQPRPTPRGQAANIPGSVGNRTSPNRDPDMSRRPVPSMEGSTTSRPPTKASASTSKPRVSSAKVAAVNPKASVAKNASSAKVSGTKVAAVKPKASSAKVSGTPSRPIRVRPSPKRRRNNQDDDYDQLAQVSSPPIGRSRSGRPLKMSEVSKLNFKKTKLLERQGKSKKDQASKRSQMKAEGSELLGNHSGVMPKAKKRK</sequence>
<reference evidence="2 3" key="1">
    <citation type="journal article" date="2018" name="Nat. Ecol. Evol.">
        <title>Pezizomycetes genomes reveal the molecular basis of ectomycorrhizal truffle lifestyle.</title>
        <authorList>
            <person name="Murat C."/>
            <person name="Payen T."/>
            <person name="Noel B."/>
            <person name="Kuo A."/>
            <person name="Morin E."/>
            <person name="Chen J."/>
            <person name="Kohler A."/>
            <person name="Krizsan K."/>
            <person name="Balestrini R."/>
            <person name="Da Silva C."/>
            <person name="Montanini B."/>
            <person name="Hainaut M."/>
            <person name="Levati E."/>
            <person name="Barry K.W."/>
            <person name="Belfiori B."/>
            <person name="Cichocki N."/>
            <person name="Clum A."/>
            <person name="Dockter R.B."/>
            <person name="Fauchery L."/>
            <person name="Guy J."/>
            <person name="Iotti M."/>
            <person name="Le Tacon F."/>
            <person name="Lindquist E.A."/>
            <person name="Lipzen A."/>
            <person name="Malagnac F."/>
            <person name="Mello A."/>
            <person name="Molinier V."/>
            <person name="Miyauchi S."/>
            <person name="Poulain J."/>
            <person name="Riccioni C."/>
            <person name="Rubini A."/>
            <person name="Sitrit Y."/>
            <person name="Splivallo R."/>
            <person name="Traeger S."/>
            <person name="Wang M."/>
            <person name="Zifcakova L."/>
            <person name="Wipf D."/>
            <person name="Zambonelli A."/>
            <person name="Paolocci F."/>
            <person name="Nowrousian M."/>
            <person name="Ottonello S."/>
            <person name="Baldrian P."/>
            <person name="Spatafora J.W."/>
            <person name="Henrissat B."/>
            <person name="Nagy L.G."/>
            <person name="Aury J.M."/>
            <person name="Wincker P."/>
            <person name="Grigoriev I.V."/>
            <person name="Bonfante P."/>
            <person name="Martin F.M."/>
        </authorList>
    </citation>
    <scope>NUCLEOTIDE SEQUENCE [LARGE SCALE GENOMIC DNA]</scope>
    <source>
        <strain evidence="2 3">RN42</strain>
    </source>
</reference>
<feature type="compositionally biased region" description="Polar residues" evidence="1">
    <location>
        <begin position="718"/>
        <end position="737"/>
    </location>
</feature>
<feature type="compositionally biased region" description="Low complexity" evidence="1">
    <location>
        <begin position="810"/>
        <end position="822"/>
    </location>
</feature>
<feature type="compositionally biased region" description="Low complexity" evidence="1">
    <location>
        <begin position="749"/>
        <end position="779"/>
    </location>
</feature>
<feature type="region of interest" description="Disordered" evidence="1">
    <location>
        <begin position="325"/>
        <end position="574"/>
    </location>
</feature>